<dbReference type="PANTHER" id="PTHR35091:SF2">
    <property type="entry name" value="FLAGELLAR PROTEIN FLIL"/>
    <property type="match status" value="1"/>
</dbReference>
<dbReference type="GO" id="GO:0005886">
    <property type="term" value="C:plasma membrane"/>
    <property type="evidence" value="ECO:0007669"/>
    <property type="project" value="UniProtKB-SubCell"/>
</dbReference>
<comment type="similarity">
    <text evidence="3 10">Belongs to the FliL family.</text>
</comment>
<evidence type="ECO:0000256" key="10">
    <source>
        <dbReference type="RuleBase" id="RU364125"/>
    </source>
</evidence>
<keyword evidence="10" id="KW-0997">Cell inner membrane</keyword>
<evidence type="ECO:0000256" key="3">
    <source>
        <dbReference type="ARBA" id="ARBA00008281"/>
    </source>
</evidence>
<dbReference type="GO" id="GO:0071978">
    <property type="term" value="P:bacterial-type flagellum-dependent swarming motility"/>
    <property type="evidence" value="ECO:0007669"/>
    <property type="project" value="TreeGrafter"/>
</dbReference>
<dbReference type="EMBL" id="WUMV01000001">
    <property type="protein sequence ID" value="MXN63722.1"/>
    <property type="molecule type" value="Genomic_DNA"/>
</dbReference>
<evidence type="ECO:0000256" key="7">
    <source>
        <dbReference type="ARBA" id="ARBA00022779"/>
    </source>
</evidence>
<evidence type="ECO:0000256" key="8">
    <source>
        <dbReference type="ARBA" id="ARBA00022989"/>
    </source>
</evidence>
<keyword evidence="12" id="KW-0969">Cilium</keyword>
<keyword evidence="13" id="KW-1185">Reference proteome</keyword>
<keyword evidence="8 10" id="KW-1133">Transmembrane helix</keyword>
<evidence type="ECO:0000256" key="1">
    <source>
        <dbReference type="ARBA" id="ARBA00002254"/>
    </source>
</evidence>
<dbReference type="RefSeq" id="WP_160773957.1">
    <property type="nucleotide sequence ID" value="NZ_WUMV01000001.1"/>
</dbReference>
<evidence type="ECO:0000256" key="11">
    <source>
        <dbReference type="SAM" id="MobiDB-lite"/>
    </source>
</evidence>
<reference evidence="12 13" key="1">
    <citation type="submission" date="2019-12" db="EMBL/GenBank/DDBJ databases">
        <authorList>
            <person name="Li M."/>
        </authorList>
    </citation>
    <scope>NUCLEOTIDE SEQUENCE [LARGE SCALE GENOMIC DNA]</scope>
    <source>
        <strain evidence="12 13">GBMRC 2046</strain>
    </source>
</reference>
<dbReference type="Pfam" id="PF03748">
    <property type="entry name" value="FliL"/>
    <property type="match status" value="1"/>
</dbReference>
<evidence type="ECO:0000256" key="4">
    <source>
        <dbReference type="ARBA" id="ARBA00022475"/>
    </source>
</evidence>
<dbReference type="PANTHER" id="PTHR35091">
    <property type="entry name" value="FLAGELLAR PROTEIN FLIL"/>
    <property type="match status" value="1"/>
</dbReference>
<keyword evidence="9 10" id="KW-0472">Membrane</keyword>
<keyword evidence="12" id="KW-0966">Cell projection</keyword>
<comment type="function">
    <text evidence="1 10">Controls the rotational direction of flagella during chemotaxis.</text>
</comment>
<keyword evidence="4" id="KW-1003">Cell membrane</keyword>
<feature type="transmembrane region" description="Helical" evidence="10">
    <location>
        <begin position="27"/>
        <end position="48"/>
    </location>
</feature>
<evidence type="ECO:0000256" key="2">
    <source>
        <dbReference type="ARBA" id="ARBA00004162"/>
    </source>
</evidence>
<keyword evidence="7 10" id="KW-0283">Flagellar rotation</keyword>
<dbReference type="AlphaFoldDB" id="A0A7X3S669"/>
<protein>
    <recommendedName>
        <fullName evidence="10">Flagellar protein FliL</fullName>
    </recommendedName>
</protein>
<comment type="subcellular location">
    <subcellularLocation>
        <location evidence="10">Cell inner membrane</location>
    </subcellularLocation>
    <subcellularLocation>
        <location evidence="2">Cell membrane</location>
        <topology evidence="2">Single-pass membrane protein</topology>
    </subcellularLocation>
</comment>
<evidence type="ECO:0000313" key="13">
    <source>
        <dbReference type="Proteomes" id="UP000433101"/>
    </source>
</evidence>
<evidence type="ECO:0000256" key="9">
    <source>
        <dbReference type="ARBA" id="ARBA00023136"/>
    </source>
</evidence>
<evidence type="ECO:0000256" key="5">
    <source>
        <dbReference type="ARBA" id="ARBA00022500"/>
    </source>
</evidence>
<feature type="region of interest" description="Disordered" evidence="11">
    <location>
        <begin position="1"/>
        <end position="23"/>
    </location>
</feature>
<dbReference type="GO" id="GO:0009425">
    <property type="term" value="C:bacterial-type flagellum basal body"/>
    <property type="evidence" value="ECO:0007669"/>
    <property type="project" value="InterPro"/>
</dbReference>
<comment type="caution">
    <text evidence="12">The sequence shown here is derived from an EMBL/GenBank/DDBJ whole genome shotgun (WGS) entry which is preliminary data.</text>
</comment>
<dbReference type="Proteomes" id="UP000433101">
    <property type="component" value="Unassembled WGS sequence"/>
</dbReference>
<dbReference type="GO" id="GO:0006935">
    <property type="term" value="P:chemotaxis"/>
    <property type="evidence" value="ECO:0007669"/>
    <property type="project" value="UniProtKB-KW"/>
</dbReference>
<evidence type="ECO:0000313" key="12">
    <source>
        <dbReference type="EMBL" id="MXN63722.1"/>
    </source>
</evidence>
<accession>A0A7X3S669</accession>
<name>A0A7X3S669_9HYPH</name>
<evidence type="ECO:0000256" key="6">
    <source>
        <dbReference type="ARBA" id="ARBA00022692"/>
    </source>
</evidence>
<keyword evidence="12" id="KW-0282">Flagellum</keyword>
<keyword evidence="6 10" id="KW-0812">Transmembrane</keyword>
<organism evidence="12 13">
    <name type="scientific">Stappia sediminis</name>
    <dbReference type="NCBI Taxonomy" id="2692190"/>
    <lineage>
        <taxon>Bacteria</taxon>
        <taxon>Pseudomonadati</taxon>
        <taxon>Pseudomonadota</taxon>
        <taxon>Alphaproteobacteria</taxon>
        <taxon>Hyphomicrobiales</taxon>
        <taxon>Stappiaceae</taxon>
        <taxon>Stappia</taxon>
    </lineage>
</organism>
<gene>
    <name evidence="12" type="primary">fliL</name>
    <name evidence="12" type="ORF">GR183_02295</name>
</gene>
<proteinExistence type="inferred from homology"/>
<sequence length="168" mass="18069">MTAEADAVEPGQEQEGSAPGGGKRKKIALMGGGAAILLAIVGAAIYFISDGSSFSGAGGAGVDPQTQKPVVFYDLPEMTVNLSTDGRATYLKVRIALEVSDRATIDLIEPFLPRVLDAFQIYLRELRPTDLEGSSGLFRLKEELLRRINTAVYPARVEAVLFKEILIQ</sequence>
<keyword evidence="5 10" id="KW-0145">Chemotaxis</keyword>
<dbReference type="InterPro" id="IPR005503">
    <property type="entry name" value="FliL"/>
</dbReference>